<feature type="coiled-coil region" evidence="1">
    <location>
        <begin position="140"/>
        <end position="167"/>
    </location>
</feature>
<dbReference type="EMBL" id="LVLB01000014">
    <property type="protein sequence ID" value="KYN96990.1"/>
    <property type="molecule type" value="Genomic_DNA"/>
</dbReference>
<dbReference type="Proteomes" id="UP000076004">
    <property type="component" value="Unassembled WGS sequence"/>
</dbReference>
<evidence type="ECO:0000313" key="2">
    <source>
        <dbReference type="EMBL" id="KYN96990.1"/>
    </source>
</evidence>
<dbReference type="VEuPathDB" id="PlasmoDB:PGSY75_1318900"/>
<name>A0A151LDI7_9APIC</name>
<dbReference type="GeneID" id="29777845"/>
<evidence type="ECO:0000256" key="1">
    <source>
        <dbReference type="SAM" id="Coils"/>
    </source>
</evidence>
<proteinExistence type="predicted"/>
<keyword evidence="1" id="KW-0175">Coiled coil</keyword>
<dbReference type="VEuPathDB" id="PlasmoDB:PGABG01_1317000"/>
<comment type="caution">
    <text evidence="2">The sequence shown here is derived from an EMBL/GenBank/DDBJ whole genome shotgun (WGS) entry which is preliminary data.</text>
</comment>
<gene>
    <name evidence="2" type="ORF">PGSY75_1318900</name>
</gene>
<reference evidence="2 3" key="1">
    <citation type="journal article" date="2016" name="Nat. Commun.">
        <title>Genomes of cryptic chimpanzee Plasmodium species reveal key evolutionary events leading to human malaria.</title>
        <authorList>
            <person name="Sundararaman S.A."/>
            <person name="Plenderleith L.J."/>
            <person name="Liu W."/>
            <person name="Loy D.E."/>
            <person name="Learn G.H."/>
            <person name="Li Y."/>
            <person name="Shaw K.S."/>
            <person name="Ayouba A."/>
            <person name="Peeters M."/>
            <person name="Speede S."/>
            <person name="Shaw G.M."/>
            <person name="Bushman F.D."/>
            <person name="Brisson D."/>
            <person name="Rayner J.C."/>
            <person name="Sharp P.M."/>
            <person name="Hahn B.H."/>
        </authorList>
    </citation>
    <scope>NUCLEOTIDE SEQUENCE [LARGE SCALE GENOMIC DNA]</scope>
    <source>
        <strain evidence="2 3">SY75</strain>
    </source>
</reference>
<sequence>MRRLPNRSCNQYCCVDSMNCLNNHNDILLNGTCSKCCNIEHILNMHTNELHRSYDEHKCNVCALNSDNLRHKRTEQISDYTYINNISYSNDIINSDNKIKINLCNENFDSNKFSMDKNIIKYNDDCNVASFLNSSLCTKKNIKLQELECLQKKYNNAENLYDKNKRIYPIKNLKRNNEMSYINNSNNSNIKWLHEHGDNTYCFNKHGCYEMNTQKILTGRYDEKDNLNISKKKEKCLSTNHVINSPLEIFHNNKNSNNKLTEKINHFEIKPKKTDDIIIPIINNNVITNYRNQRKEKDNKSPYEKIKERSSSEIEYNQINDICPYDKKLKRYSLNDIQKGKVEIPEIIFKKLPIHKSTDNLIESYKNNKKLLKFMEDCNKSTSLILKYPEIQKKGKHKKQQKTYKLPFEYSSFISNKIGSTIIYEDKFDRKNYHPHVKNLHMGKQFEKHVFNILKNKKLIGKKLFSKSNKYKMYKYNNQNGFWISNIDKERLVCPEKNDSYITELIYIKNDNYDQQMDILKKCEDYDNIIPPIEQFYKNNNFYYFLQKEKIYTGSIQPLIATIMKRYDLKDGHTEKKFSSPQDITTGA</sequence>
<organism evidence="2 3">
    <name type="scientific">Plasmodium gaboni</name>
    <dbReference type="NCBI Taxonomy" id="647221"/>
    <lineage>
        <taxon>Eukaryota</taxon>
        <taxon>Sar</taxon>
        <taxon>Alveolata</taxon>
        <taxon>Apicomplexa</taxon>
        <taxon>Aconoidasida</taxon>
        <taxon>Haemosporida</taxon>
        <taxon>Plasmodiidae</taxon>
        <taxon>Plasmodium</taxon>
        <taxon>Plasmodium (Laverania)</taxon>
    </lineage>
</organism>
<evidence type="ECO:0000313" key="3">
    <source>
        <dbReference type="Proteomes" id="UP000076004"/>
    </source>
</evidence>
<dbReference type="AlphaFoldDB" id="A0A151LDI7"/>
<dbReference type="KEGG" id="pgab:PGSY75_1318900"/>
<protein>
    <submittedName>
        <fullName evidence="2">Uncharacterized protein</fullName>
    </submittedName>
</protein>
<dbReference type="RefSeq" id="XP_018639995.1">
    <property type="nucleotide sequence ID" value="XM_018787253.1"/>
</dbReference>
<accession>A0A151LDI7</accession>